<organism evidence="1 2">
    <name type="scientific">Cudoniella acicularis</name>
    <dbReference type="NCBI Taxonomy" id="354080"/>
    <lineage>
        <taxon>Eukaryota</taxon>
        <taxon>Fungi</taxon>
        <taxon>Dikarya</taxon>
        <taxon>Ascomycota</taxon>
        <taxon>Pezizomycotina</taxon>
        <taxon>Leotiomycetes</taxon>
        <taxon>Helotiales</taxon>
        <taxon>Tricladiaceae</taxon>
        <taxon>Cudoniella</taxon>
    </lineage>
</organism>
<dbReference type="Proteomes" id="UP000566819">
    <property type="component" value="Unassembled WGS sequence"/>
</dbReference>
<accession>A0A8H4W4L8</accession>
<sequence length="118" mass="13283">MVPGNPQIMDYHSPALDGFESMVDNQGLGHLWRDPPSGIGRKWVKTYIIPEPKESGKKHGTMYKAGAVAWHGLTHYFEGQPHPITGKGTEKIIEIPEFVTTLPTKEFESLERRNEQNA</sequence>
<keyword evidence="2" id="KW-1185">Reference proteome</keyword>
<evidence type="ECO:0000313" key="2">
    <source>
        <dbReference type="Proteomes" id="UP000566819"/>
    </source>
</evidence>
<dbReference type="AlphaFoldDB" id="A0A8H4W4L8"/>
<comment type="caution">
    <text evidence="1">The sequence shown here is derived from an EMBL/GenBank/DDBJ whole genome shotgun (WGS) entry which is preliminary data.</text>
</comment>
<dbReference type="EMBL" id="JAAMPI010000270">
    <property type="protein sequence ID" value="KAF4633326.1"/>
    <property type="molecule type" value="Genomic_DNA"/>
</dbReference>
<gene>
    <name evidence="1" type="ORF">G7Y89_g4800</name>
</gene>
<protein>
    <submittedName>
        <fullName evidence="1">Uncharacterized protein</fullName>
    </submittedName>
</protein>
<proteinExistence type="predicted"/>
<evidence type="ECO:0000313" key="1">
    <source>
        <dbReference type="EMBL" id="KAF4633326.1"/>
    </source>
</evidence>
<name>A0A8H4W4L8_9HELO</name>
<reference evidence="1 2" key="1">
    <citation type="submission" date="2020-03" db="EMBL/GenBank/DDBJ databases">
        <title>Draft Genome Sequence of Cudoniella acicularis.</title>
        <authorList>
            <person name="Buettner E."/>
            <person name="Kellner H."/>
        </authorList>
    </citation>
    <scope>NUCLEOTIDE SEQUENCE [LARGE SCALE GENOMIC DNA]</scope>
    <source>
        <strain evidence="1 2">DSM 108380</strain>
    </source>
</reference>